<dbReference type="Proteomes" id="UP000095751">
    <property type="component" value="Unassembled WGS sequence"/>
</dbReference>
<dbReference type="Gene3D" id="2.60.40.1360">
    <property type="match status" value="1"/>
</dbReference>
<accession>A0A1E7FZK0</accession>
<dbReference type="SMART" id="SM00872">
    <property type="entry name" value="Alpha-mann_mid"/>
    <property type="match status" value="1"/>
</dbReference>
<feature type="region of interest" description="Disordered" evidence="8">
    <location>
        <begin position="1190"/>
        <end position="1209"/>
    </location>
</feature>
<protein>
    <recommendedName>
        <fullName evidence="7">Alpha-mannosidase</fullName>
        <ecNumber evidence="7">3.2.1.-</ecNumber>
    </recommendedName>
</protein>
<dbReference type="InParanoid" id="A0A1E7FZK0"/>
<dbReference type="SUPFAM" id="SSF88688">
    <property type="entry name" value="Families 57/38 glycoside transferase middle domain"/>
    <property type="match status" value="1"/>
</dbReference>
<dbReference type="GO" id="GO:0046872">
    <property type="term" value="F:metal ion binding"/>
    <property type="evidence" value="ECO:0007669"/>
    <property type="project" value="UniProtKB-KW"/>
</dbReference>
<keyword evidence="3 7" id="KW-0378">Hydrolase</keyword>
<dbReference type="InterPro" id="IPR050843">
    <property type="entry name" value="Glycosyl_Hydrlase_38"/>
</dbReference>
<dbReference type="CDD" id="cd10810">
    <property type="entry name" value="GH38N_AMII_LAM_like"/>
    <property type="match status" value="1"/>
</dbReference>
<dbReference type="InterPro" id="IPR011013">
    <property type="entry name" value="Gal_mutarotase_sf_dom"/>
</dbReference>
<dbReference type="GO" id="GO:0030246">
    <property type="term" value="F:carbohydrate binding"/>
    <property type="evidence" value="ECO:0007669"/>
    <property type="project" value="InterPro"/>
</dbReference>
<dbReference type="InterPro" id="IPR015341">
    <property type="entry name" value="Glyco_hydro_38_cen"/>
</dbReference>
<dbReference type="InterPro" id="IPR027291">
    <property type="entry name" value="Glyco_hydro_38_N_sf"/>
</dbReference>
<dbReference type="InterPro" id="IPR000602">
    <property type="entry name" value="Glyco_hydro_38_N"/>
</dbReference>
<dbReference type="SUPFAM" id="SSF74650">
    <property type="entry name" value="Galactose mutarotase-like"/>
    <property type="match status" value="1"/>
</dbReference>
<dbReference type="GO" id="GO:0004559">
    <property type="term" value="F:alpha-mannosidase activity"/>
    <property type="evidence" value="ECO:0007669"/>
    <property type="project" value="InterPro"/>
</dbReference>
<comment type="cofactor">
    <cofactor evidence="7">
        <name>Zn(2+)</name>
        <dbReference type="ChEBI" id="CHEBI:29105"/>
    </cofactor>
    <text evidence="7">Binds 1 zinc ion per subunit.</text>
</comment>
<dbReference type="Pfam" id="PF09261">
    <property type="entry name" value="Alpha-mann_mid"/>
    <property type="match status" value="1"/>
</dbReference>
<keyword evidence="4 7" id="KW-0862">Zinc</keyword>
<evidence type="ECO:0000256" key="2">
    <source>
        <dbReference type="ARBA" id="ARBA00022723"/>
    </source>
</evidence>
<dbReference type="FunFam" id="1.20.1270.50:FF:000003">
    <property type="entry name" value="Alpha-mannosidase"/>
    <property type="match status" value="1"/>
</dbReference>
<proteinExistence type="inferred from homology"/>
<dbReference type="InterPro" id="IPR011682">
    <property type="entry name" value="Glyco_hydro_38_C"/>
</dbReference>
<dbReference type="InterPro" id="IPR037094">
    <property type="entry name" value="Glyco_hydro_38_cen_sf"/>
</dbReference>
<dbReference type="InterPro" id="IPR011330">
    <property type="entry name" value="Glyco_hydro/deAcase_b/a-brl"/>
</dbReference>
<dbReference type="PANTHER" id="PTHR11607:SF3">
    <property type="entry name" value="LYSOSOMAL ALPHA-MANNOSIDASE"/>
    <property type="match status" value="1"/>
</dbReference>
<evidence type="ECO:0000256" key="5">
    <source>
        <dbReference type="ARBA" id="ARBA00023157"/>
    </source>
</evidence>
<comment type="similarity">
    <text evidence="1 7">Belongs to the glycosyl hydrolase 38 family.</text>
</comment>
<keyword evidence="5" id="KW-1015">Disulfide bond</keyword>
<name>A0A1E7FZK0_9STRA</name>
<evidence type="ECO:0000256" key="4">
    <source>
        <dbReference type="ARBA" id="ARBA00022833"/>
    </source>
</evidence>
<evidence type="ECO:0000259" key="9">
    <source>
        <dbReference type="SMART" id="SM00872"/>
    </source>
</evidence>
<evidence type="ECO:0000256" key="7">
    <source>
        <dbReference type="RuleBase" id="RU361199"/>
    </source>
</evidence>
<organism evidence="10 11">
    <name type="scientific">Fragilariopsis cylindrus CCMP1102</name>
    <dbReference type="NCBI Taxonomy" id="635003"/>
    <lineage>
        <taxon>Eukaryota</taxon>
        <taxon>Sar</taxon>
        <taxon>Stramenopiles</taxon>
        <taxon>Ochrophyta</taxon>
        <taxon>Bacillariophyta</taxon>
        <taxon>Bacillariophyceae</taxon>
        <taxon>Bacillariophycidae</taxon>
        <taxon>Bacillariales</taxon>
        <taxon>Bacillariaceae</taxon>
        <taxon>Fragilariopsis</taxon>
    </lineage>
</organism>
<dbReference type="AlphaFoldDB" id="A0A1E7FZK0"/>
<dbReference type="EMBL" id="KV784353">
    <property type="protein sequence ID" value="OEU23582.1"/>
    <property type="molecule type" value="Genomic_DNA"/>
</dbReference>
<gene>
    <name evidence="10" type="ORF">FRACYDRAFT_179411</name>
</gene>
<keyword evidence="11" id="KW-1185">Reference proteome</keyword>
<dbReference type="PANTHER" id="PTHR11607">
    <property type="entry name" value="ALPHA-MANNOSIDASE"/>
    <property type="match status" value="1"/>
</dbReference>
<keyword evidence="6 7" id="KW-0326">Glycosidase</keyword>
<sequence>MCVIGIILSVTSSLSSSSLSSFSSLSSLSTLSLLSFWTATIKNTNEEGQASAASSIITSNSNSNTISNNNNNNNLIPLPQKAVQAEAQAEQVQIQKAEVQEGEVQEVQEAVSVLNIHVVPHSHDDVGWLKTIDQYYYGLNNTIQDVSVQNILTSVIQSLLENPKRTFTYVEMKFFTLWYNQQSLDLQQQVYHLIHSTKQLNFVNGGWCMHDEGTTHYIGMIDQTTLGHTFLRQELNVIPTIGWQLDPFGHSKTQASLLTYKMGMNALYFGRIDYQDLSIRQLTKECEGLWNFNMKDDPSKTSADDNSSIFWGLTGSYNGNYGPPGNFCFDIHCGKGYIPLIDMKHQQLIQHITTFLLSVREQSERTAEKSNNIMITMGEDFQYQNASINYANLDLLINTIMQNNTDIDIPSIFGPQYNQINIFYSSPEYYTQCKYNETSSKVKSYDDFFPYSDCPNCFWTGYFTSRPSLKKFERIGSSFILASRQILSSRTSISTSSLTNPTVSNTCTDQMYLLDDAHGVLQHHDGVSGTSKQHVAYDYAKRLQEGIDGVVPCLIHKLKDQFLGGNSSSNDNDNDDNNDNKYLKDLTYCQLLNETICDISTSSTSSNSSNTDLYVIVYNSLASERSTVIDLPVGSSGKYIIVDSFRPFILSRSNSVDNNDNDDDSVNDSSFVLSFMADSLPPVGGKVFRIRKQTESELLVDKKDQQQIKGNNNSNNIIRDDDDDLTEIFNGRFTVAVNTKTGNIHRIGSHDLFKQQQQQQQQEGQKGQNKNNLIAGLSAWGYYTSFDSNGTSSQNSGAYIFRPSTPNQKLHFIPVTNTTVVNNIADSGGGGHGGIEIHTKYEVPWIQTITRICKDVPYIEVEYQVGPIPVNDGVGKEIVTRYNTNVDNDATFYTDSNGREFMKRQRNHRPTWDLSVYEPVAGNYYPVNTAIYVERKQQGQRNDEPSSPSRSAAFAVVTDRTQGGSSILDYTVELMVHRRTLVDDGRGVGEPINETDIGITSCPPYGNTNRIGEGLIIRGKHRIIVVDEKRETTISATTTTNTTTEVGNKSNDFDDSFGAQLARSEMDASFAEPLVFVGTAPSSEETPFRVKSFSGLKKSLPHNIMLITKQLLCDDNDEKEEEQEKESTPTSTSTFLVRLGHQYAIGEDIVLSLPVNIDLSIIFPGQSIKDIQETTLSGNRDIEDWRNERFDWTGTGTGETDKKNDDVSSESYTITLTPMDIRTFKIQIK</sequence>
<dbReference type="EC" id="3.2.1.-" evidence="7"/>
<dbReference type="SUPFAM" id="SSF88713">
    <property type="entry name" value="Glycoside hydrolase/deacetylase"/>
    <property type="match status" value="1"/>
</dbReference>
<feature type="domain" description="Glycoside hydrolase family 38 central" evidence="9">
    <location>
        <begin position="457"/>
        <end position="543"/>
    </location>
</feature>
<reference evidence="10 11" key="1">
    <citation type="submission" date="2016-09" db="EMBL/GenBank/DDBJ databases">
        <title>Extensive genetic diversity and differential bi-allelic expression allows diatom success in the polar Southern Ocean.</title>
        <authorList>
            <consortium name="DOE Joint Genome Institute"/>
            <person name="Mock T."/>
            <person name="Otillar R.P."/>
            <person name="Strauss J."/>
            <person name="Dupont C."/>
            <person name="Frickenhaus S."/>
            <person name="Maumus F."/>
            <person name="Mcmullan M."/>
            <person name="Sanges R."/>
            <person name="Schmutz J."/>
            <person name="Toseland A."/>
            <person name="Valas R."/>
            <person name="Veluchamy A."/>
            <person name="Ward B.J."/>
            <person name="Allen A."/>
            <person name="Barry K."/>
            <person name="Falciatore A."/>
            <person name="Ferrante M."/>
            <person name="Fortunato A.E."/>
            <person name="Gloeckner G."/>
            <person name="Gruber A."/>
            <person name="Hipkin R."/>
            <person name="Janech M."/>
            <person name="Kroth P."/>
            <person name="Leese F."/>
            <person name="Lindquist E."/>
            <person name="Lyon B.R."/>
            <person name="Martin J."/>
            <person name="Mayer C."/>
            <person name="Parker M."/>
            <person name="Quesneville H."/>
            <person name="Raymond J."/>
            <person name="Uhlig C."/>
            <person name="Valentin K.U."/>
            <person name="Worden A.Z."/>
            <person name="Armbrust E.V."/>
            <person name="Bowler C."/>
            <person name="Green B."/>
            <person name="Moulton V."/>
            <person name="Van Oosterhout C."/>
            <person name="Grigoriev I."/>
        </authorList>
    </citation>
    <scope>NUCLEOTIDE SEQUENCE [LARGE SCALE GENOMIC DNA]</scope>
    <source>
        <strain evidence="10 11">CCMP1102</strain>
    </source>
</reference>
<dbReference type="InterPro" id="IPR028995">
    <property type="entry name" value="Glyco_hydro_57/38_cen_sf"/>
</dbReference>
<dbReference type="Pfam" id="PF07748">
    <property type="entry name" value="Glyco_hydro_38C"/>
    <property type="match status" value="1"/>
</dbReference>
<dbReference type="Gene3D" id="2.60.40.1180">
    <property type="entry name" value="Golgi alpha-mannosidase II"/>
    <property type="match status" value="1"/>
</dbReference>
<evidence type="ECO:0000256" key="1">
    <source>
        <dbReference type="ARBA" id="ARBA00009792"/>
    </source>
</evidence>
<dbReference type="InterPro" id="IPR013780">
    <property type="entry name" value="Glyco_hydro_b"/>
</dbReference>
<dbReference type="Gene3D" id="1.20.1270.50">
    <property type="entry name" value="Glycoside hydrolase family 38, central domain"/>
    <property type="match status" value="2"/>
</dbReference>
<evidence type="ECO:0000256" key="8">
    <source>
        <dbReference type="SAM" id="MobiDB-lite"/>
    </source>
</evidence>
<evidence type="ECO:0000313" key="11">
    <source>
        <dbReference type="Proteomes" id="UP000095751"/>
    </source>
</evidence>
<evidence type="ECO:0000256" key="6">
    <source>
        <dbReference type="ARBA" id="ARBA00023295"/>
    </source>
</evidence>
<dbReference type="Gene3D" id="3.20.110.10">
    <property type="entry name" value="Glycoside hydrolase 38, N terminal domain"/>
    <property type="match status" value="1"/>
</dbReference>
<dbReference type="FunFam" id="1.20.1270.50:FF:000002">
    <property type="entry name" value="Alpha-mannosidase"/>
    <property type="match status" value="1"/>
</dbReference>
<evidence type="ECO:0000256" key="3">
    <source>
        <dbReference type="ARBA" id="ARBA00022801"/>
    </source>
</evidence>
<dbReference type="Gene3D" id="2.70.98.30">
    <property type="entry name" value="Golgi alpha-mannosidase II, domain 4"/>
    <property type="match status" value="1"/>
</dbReference>
<dbReference type="OrthoDB" id="2016903at2759"/>
<keyword evidence="2 7" id="KW-0479">Metal-binding</keyword>
<dbReference type="Pfam" id="PF01074">
    <property type="entry name" value="Glyco_hydro_38N"/>
    <property type="match status" value="1"/>
</dbReference>
<dbReference type="GO" id="GO:0006013">
    <property type="term" value="P:mannose metabolic process"/>
    <property type="evidence" value="ECO:0007669"/>
    <property type="project" value="InterPro"/>
</dbReference>
<evidence type="ECO:0000313" key="10">
    <source>
        <dbReference type="EMBL" id="OEU23582.1"/>
    </source>
</evidence>
<dbReference type="KEGG" id="fcy:FRACYDRAFT_179411"/>